<sequence length="1173" mass="131223">MTAKEVEDIACEVLERNPISRVRLDFELIALTVQLHLDISPEQNDLLRMVTRDNFLSLRLAKAKAMHQDMREGAKVACKKQLEQLWAFYPGLPGDVGSNLIRRDIIERLEFEWEVAAENALQELTPVWNLAYIVFECMDKGVVTPMTATANSGGPDYQVVMFPWSLFTVLVYTDRGVRHSFVTHRQEMLNVKELLEARVMAKFTAACQHSRDPESTMPSPDLLDEFHDIGDEVLSVQGPNGCGFVKQLEPLIVAEANSRSPKLSTRDDFKRVAVRQTLADCSAVRDLEDHEGSHMVLTNEKDEEVEVFSCSYQLILGAIQRIHYLLARCPGIEPLWDFHGLVKSSWGYGRPDEVASFAKAQRLMTAYEPETAAGADLVNEATGLLRQKFAISFLQRHGRLPGVTSVSDGDLRDAWNQPIVRGLAARLAAVPLQAWAPVRFDHVLPFDTTPDTASLMGDKAIALHLDDIYHVYDARVTGYTPPGRASTDRRQLMQLLAEPSLDAGDAAHDFATARIDPTSLVFMLKTKERQPNPVEEREFGYTTIRNRLALSTAERNVQRSFFDYVPEIMLGKTATAVDQDLERRDAPDRCLSFNVNLDYKKWCQEKTEWNTRGTTQFLNDIFGTSIYQAIHPFYGSVVYISADPALPPPELVFTEAESALPQYEKDELARAKIKQWLDAKVAEASRHWMGDQTGMSFMSDTRGVEGQCQKVWTVDTFADVSLAAHRCGFNARIRGSGVNVKIGVVVLQLVNRVTALFEPEVPVYADLKEGLLKKAVAMMTTVIGDPNGNEFVGRAVMLSGFFATYVLAEVVTRVGAERLQVSEDDMRSLRHDKLDAELNTSPYSIFVPGFLQRLRSANDIEVKAPEVVLSQVKQERPSTVIPVSALPAESRDRPADQVMTDDYVYTLRELNTVLKEVDRLPLASTFTGLTDSRSLSAFRNETETLAKLRHWSPAHTFHYLSRAISPEVWQMVGPEIENELSGVCYSNAISQLWSNLAQLCGGVVEDEKMLDQLLGLVQDEKESVLTFLSRVSTYRDQCRNSHMPYDDSFFIMISLRGLRSTALASQTAAVVANTWNDWVRTVAMLDRRSKQCQSDVGRSQQGAAVIDLTGGDKSGTGTGTATLGSAYPRVRRCYNCGRLGIWRGSVRLIRGRVNAGIVAKLDTWPARVRIEKE</sequence>
<comment type="caution">
    <text evidence="2">The sequence shown here is derived from an EMBL/GenBank/DDBJ whole genome shotgun (WGS) entry which is preliminary data.</text>
</comment>
<dbReference type="GO" id="GO:0005524">
    <property type="term" value="F:ATP binding"/>
    <property type="evidence" value="ECO:0007669"/>
    <property type="project" value="InterPro"/>
</dbReference>
<dbReference type="GO" id="GO:0003968">
    <property type="term" value="F:RNA-directed RNA polymerase activity"/>
    <property type="evidence" value="ECO:0007669"/>
    <property type="project" value="InterPro"/>
</dbReference>
<dbReference type="GO" id="GO:0004482">
    <property type="term" value="F:mRNA 5'-cap (guanine-N7-)-methyltransferase activity"/>
    <property type="evidence" value="ECO:0007669"/>
    <property type="project" value="InterPro"/>
</dbReference>
<dbReference type="InterPro" id="IPR014023">
    <property type="entry name" value="Mononeg_RNA_pol_cat"/>
</dbReference>
<protein>
    <recommendedName>
        <fullName evidence="1">RdRp catalytic domain-containing protein</fullName>
    </recommendedName>
</protein>
<dbReference type="AlphaFoldDB" id="A0A7J6SIN8"/>
<feature type="domain" description="RdRp catalytic" evidence="1">
    <location>
        <begin position="591"/>
        <end position="800"/>
    </location>
</feature>
<dbReference type="PROSITE" id="PS50526">
    <property type="entry name" value="RDRP_SSRNA_NEG_NONSEG"/>
    <property type="match status" value="1"/>
</dbReference>
<dbReference type="EMBL" id="JABANM010014603">
    <property type="protein sequence ID" value="KAF4732402.1"/>
    <property type="molecule type" value="Genomic_DNA"/>
</dbReference>
<evidence type="ECO:0000313" key="3">
    <source>
        <dbReference type="Proteomes" id="UP000574390"/>
    </source>
</evidence>
<proteinExistence type="predicted"/>
<accession>A0A7J6SIN8</accession>
<organism evidence="2 3">
    <name type="scientific">Perkinsus olseni</name>
    <name type="common">Perkinsus atlanticus</name>
    <dbReference type="NCBI Taxonomy" id="32597"/>
    <lineage>
        <taxon>Eukaryota</taxon>
        <taxon>Sar</taxon>
        <taxon>Alveolata</taxon>
        <taxon>Perkinsozoa</taxon>
        <taxon>Perkinsea</taxon>
        <taxon>Perkinsida</taxon>
        <taxon>Perkinsidae</taxon>
        <taxon>Perkinsus</taxon>
    </lineage>
</organism>
<evidence type="ECO:0000259" key="1">
    <source>
        <dbReference type="PROSITE" id="PS50526"/>
    </source>
</evidence>
<gene>
    <name evidence="2" type="ORF">FOZ62_010457</name>
</gene>
<dbReference type="Pfam" id="PF00946">
    <property type="entry name" value="Mononeg_RNA_pol"/>
    <property type="match status" value="1"/>
</dbReference>
<dbReference type="Proteomes" id="UP000574390">
    <property type="component" value="Unassembled WGS sequence"/>
</dbReference>
<reference evidence="2 3" key="1">
    <citation type="submission" date="2020-04" db="EMBL/GenBank/DDBJ databases">
        <title>Perkinsus olseni comparative genomics.</title>
        <authorList>
            <person name="Bogema D.R."/>
        </authorList>
    </citation>
    <scope>NUCLEOTIDE SEQUENCE [LARGE SCALE GENOMIC DNA]</scope>
    <source>
        <strain evidence="2">ATCC PRA-205</strain>
    </source>
</reference>
<name>A0A7J6SIN8_PEROL</name>
<evidence type="ECO:0000313" key="2">
    <source>
        <dbReference type="EMBL" id="KAF4732402.1"/>
    </source>
</evidence>